<evidence type="ECO:0000313" key="2">
    <source>
        <dbReference type="Proteomes" id="UP000830768"/>
    </source>
</evidence>
<proteinExistence type="predicted"/>
<reference evidence="1" key="1">
    <citation type="submission" date="2021-11" db="EMBL/GenBank/DDBJ databases">
        <title>Fusarium solani-melongenae Genome sequencing and assembly.</title>
        <authorList>
            <person name="Xie S."/>
            <person name="Huang L."/>
            <person name="Zhang X."/>
        </authorList>
    </citation>
    <scope>NUCLEOTIDE SEQUENCE</scope>
    <source>
        <strain evidence="1">CRI 24-3</strain>
    </source>
</reference>
<protein>
    <submittedName>
        <fullName evidence="1">Uncharacterized protein</fullName>
    </submittedName>
</protein>
<name>A0ACD3ZL46_FUSSC</name>
<accession>A0ACD3ZL46</accession>
<organism evidence="1 2">
    <name type="scientific">Fusarium solani subsp. cucurbitae</name>
    <name type="common">Neocosmosporum cucurbitae</name>
    <dbReference type="NCBI Taxonomy" id="2747967"/>
    <lineage>
        <taxon>Eukaryota</taxon>
        <taxon>Fungi</taxon>
        <taxon>Dikarya</taxon>
        <taxon>Ascomycota</taxon>
        <taxon>Pezizomycotina</taxon>
        <taxon>Sordariomycetes</taxon>
        <taxon>Hypocreomycetidae</taxon>
        <taxon>Hypocreales</taxon>
        <taxon>Nectriaceae</taxon>
        <taxon>Fusarium</taxon>
        <taxon>Fusarium solani species complex</taxon>
    </lineage>
</organism>
<evidence type="ECO:0000313" key="1">
    <source>
        <dbReference type="EMBL" id="UPL01816.1"/>
    </source>
</evidence>
<dbReference type="EMBL" id="CP090039">
    <property type="protein sequence ID" value="UPL01816.1"/>
    <property type="molecule type" value="Genomic_DNA"/>
</dbReference>
<dbReference type="Proteomes" id="UP000830768">
    <property type="component" value="Chromosome 11"/>
</dbReference>
<gene>
    <name evidence="1" type="ORF">LCI18_012750</name>
</gene>
<sequence length="554" mass="60613">MGLSLRGLFAYHHPSPHSSINSARDSLVSYASGTSERASLIEALASMKKEMPFDVHPNVDGQDIVSPLNQAQLSPFDHKSPLARYSHATPELVDKAILGALEAKKAWAKTSLNDRAAIFYRAAALVRGPYRYRMMAATMIGQGKNAYQADIDCAAEVIDFLTIFPTLAEGLYKNQPPFNSPGVWNRSEVRPLDGFVYVISPFNFTALAVNLVLAPLIVGNAIIWKPSPGAIYSSWLFNHILIEAGLPKGLVQFLPGDAAEVTAQVFKSPDMSGLHFTGSTSVFRSLTAEIGSKMGFWRSYPRIVGETGGKNFHLIHPTADVRNAALKSIRAAFEYQGQKCSALSRIYIPRSLAEDFKKVLIQETEALTMGDKFIDFIGPVISQTAFERVSGYIRDAKNASEITLLAGGSFDDSTGYYIRPTIVETTDPRSKFMVEEIFGPFLTLYVYEDADFGPKIFDLIDTTTEYALSGAIFAKDRQAIIQATEALRFAAGNFYINDQCTGAMPGHQPFGGSRASGTNDKAGSAGLLTRFVSYRTIKEAFTTIDSVLYPSNLD</sequence>
<keyword evidence="2" id="KW-1185">Reference proteome</keyword>